<dbReference type="EMBL" id="DABJAN010000014">
    <property type="protein sequence ID" value="HAJ9594838.1"/>
    <property type="molecule type" value="Genomic_DNA"/>
</dbReference>
<evidence type="ECO:0000313" key="1">
    <source>
        <dbReference type="EMBL" id="EAC5551800.1"/>
    </source>
</evidence>
<evidence type="ECO:0000313" key="8">
    <source>
        <dbReference type="EMBL" id="EAG0867679.1"/>
    </source>
</evidence>
<evidence type="ECO:0000313" key="22">
    <source>
        <dbReference type="EMBL" id="RKA05019.1"/>
    </source>
</evidence>
<organism evidence="15 29">
    <name type="scientific">Listeria monocytogenes</name>
    <dbReference type="NCBI Taxonomy" id="1639"/>
    <lineage>
        <taxon>Bacteria</taxon>
        <taxon>Bacillati</taxon>
        <taxon>Bacillota</taxon>
        <taxon>Bacilli</taxon>
        <taxon>Bacillales</taxon>
        <taxon>Listeriaceae</taxon>
        <taxon>Listeria</taxon>
    </lineage>
</organism>
<reference evidence="18" key="6">
    <citation type="submission" date="2019-11" db="EMBL/GenBank/DDBJ databases">
        <authorList>
            <consortium name="NCBI Pathogen Detection Project"/>
        </authorList>
    </citation>
    <scope>NUCLEOTIDE SEQUENCE</scope>
    <source>
        <strain evidence="20">2017-325981-023-01</strain>
        <strain evidence="18">DMG1500109</strain>
    </source>
</reference>
<dbReference type="EMBL" id="AABGUK010000007">
    <property type="protein sequence ID" value="EAH4243257.1"/>
    <property type="molecule type" value="Genomic_DNA"/>
</dbReference>
<evidence type="ECO:0000313" key="34">
    <source>
        <dbReference type="Proteomes" id="UP000843503"/>
    </source>
</evidence>
<evidence type="ECO:0000313" key="12">
    <source>
        <dbReference type="EMBL" id="EAH2283582.1"/>
    </source>
</evidence>
<evidence type="ECO:0000313" key="19">
    <source>
        <dbReference type="EMBL" id="HAC1756327.1"/>
    </source>
</evidence>
<evidence type="ECO:0000313" key="10">
    <source>
        <dbReference type="EMBL" id="EAG9519252.1"/>
    </source>
</evidence>
<evidence type="ECO:0000313" key="25">
    <source>
        <dbReference type="Proteomes" id="UP000365297"/>
    </source>
</evidence>
<reference evidence="31 32" key="4">
    <citation type="submission" date="2019-04" db="EMBL/GenBank/DDBJ databases">
        <authorList>
            <person name="Ashton P.M."/>
            <person name="Dallman T."/>
            <person name="Nair S."/>
            <person name="De Pinna E."/>
            <person name="Peters T."/>
            <person name="Grant K."/>
        </authorList>
    </citation>
    <scope>NUCLEOTIDE SEQUENCE [LARGE SCALE GENOMIC DNA]</scope>
    <source>
        <strain evidence="11 32">282333</strain>
        <strain evidence="13 31">282352</strain>
        <strain evidence="10 33">289003</strain>
        <strain evidence="6">RL15000286</strain>
    </source>
</reference>
<evidence type="ECO:0000313" key="17">
    <source>
        <dbReference type="EMBL" id="ECY9782045.1"/>
    </source>
</evidence>
<dbReference type="EMBL" id="AABGUK010000014">
    <property type="protein sequence ID" value="EAH4243357.1"/>
    <property type="molecule type" value="Genomic_DNA"/>
</dbReference>
<dbReference type="Proteomes" id="UP000843503">
    <property type="component" value="Unassembled WGS sequence"/>
</dbReference>
<dbReference type="EMBL" id="AABGHY010000048">
    <property type="protein sequence ID" value="EAH3295946.1"/>
    <property type="molecule type" value="Genomic_DNA"/>
</dbReference>
<dbReference type="EMBL" id="AABGHY010000008">
    <property type="protein sequence ID" value="EAH3295010.1"/>
    <property type="molecule type" value="Genomic_DNA"/>
</dbReference>
<evidence type="ECO:0000313" key="35">
    <source>
        <dbReference type="Proteomes" id="UP000843775"/>
    </source>
</evidence>
<evidence type="ECO:0000313" key="13">
    <source>
        <dbReference type="EMBL" id="EAH3295010.1"/>
    </source>
</evidence>
<evidence type="ECO:0000313" key="26">
    <source>
        <dbReference type="Proteomes" id="UP000379076"/>
    </source>
</evidence>
<dbReference type="Proteomes" id="UP000530452">
    <property type="component" value="Unassembled WGS sequence"/>
</dbReference>
<dbReference type="Proteomes" id="UP000528151">
    <property type="component" value="Unassembled WGS sequence"/>
</dbReference>
<dbReference type="Proteomes" id="UP000365297">
    <property type="component" value="Unassembled WGS sequence"/>
</dbReference>
<proteinExistence type="predicted"/>
<evidence type="ECO:0000313" key="32">
    <source>
        <dbReference type="Proteomes" id="UP000533021"/>
    </source>
</evidence>
<evidence type="ECO:0008006" key="36">
    <source>
        <dbReference type="Google" id="ProtNLM"/>
    </source>
</evidence>
<dbReference type="KEGG" id="lmok:CQ02_08910"/>
<dbReference type="EMBL" id="AAAQQZ010000008">
    <property type="protein sequence ID" value="EAE1340047.1"/>
    <property type="molecule type" value="Genomic_DNA"/>
</dbReference>
<dbReference type="Proteomes" id="UP000403352">
    <property type="component" value="Unassembled WGS sequence"/>
</dbReference>
<evidence type="ECO:0000313" key="7">
    <source>
        <dbReference type="EMBL" id="EAE4943524.1"/>
    </source>
</evidence>
<dbReference type="Proteomes" id="UP000546397">
    <property type="component" value="Unassembled WGS sequence"/>
</dbReference>
<evidence type="ECO:0000313" key="21">
    <source>
        <dbReference type="EMBL" id="HAJ9594838.1"/>
    </source>
</evidence>
<dbReference type="RefSeq" id="WP_003731095.1">
    <property type="nucleotide sequence ID" value="NC_021825.2"/>
</dbReference>
<dbReference type="EMBL" id="AABAGT010000015">
    <property type="protein sequence ID" value="EAG0867679.1"/>
    <property type="molecule type" value="Genomic_DNA"/>
</dbReference>
<evidence type="ECO:0000313" key="31">
    <source>
        <dbReference type="Proteomes" id="UP000530452"/>
    </source>
</evidence>
<dbReference type="EMBL" id="AAAIXK010000021">
    <property type="protein sequence ID" value="EAC5552060.1"/>
    <property type="molecule type" value="Genomic_DNA"/>
</dbReference>
<dbReference type="Proteomes" id="UP000489121">
    <property type="component" value="Unassembled WGS sequence"/>
</dbReference>
<evidence type="ECO:0000313" key="20">
    <source>
        <dbReference type="EMBL" id="HAJ9594524.1"/>
    </source>
</evidence>
<evidence type="ECO:0000313" key="33">
    <source>
        <dbReference type="Proteomes" id="UP000546397"/>
    </source>
</evidence>
<dbReference type="Proteomes" id="UP000393182">
    <property type="component" value="Unassembled WGS sequence"/>
</dbReference>
<dbReference type="EMBL" id="AAALRN010000008">
    <property type="protein sequence ID" value="EAD1186270.1"/>
    <property type="molecule type" value="Genomic_DNA"/>
</dbReference>
<evidence type="ECO:0000313" key="29">
    <source>
        <dbReference type="Proteomes" id="UP000527632"/>
    </source>
</evidence>
<dbReference type="EMBL" id="QXLS01000008">
    <property type="protein sequence ID" value="RKA05019.1"/>
    <property type="molecule type" value="Genomic_DNA"/>
</dbReference>
<dbReference type="AlphaFoldDB" id="A0A0B8RF14"/>
<evidence type="ECO:0000313" key="9">
    <source>
        <dbReference type="EMBL" id="EAG4462763.1"/>
    </source>
</evidence>
<dbReference type="EMBL" id="AAAQQZ010000019">
    <property type="protein sequence ID" value="EAE1340359.1"/>
    <property type="molecule type" value="Genomic_DNA"/>
</dbReference>
<dbReference type="Proteomes" id="UP000379076">
    <property type="component" value="Unassembled WGS sequence"/>
</dbReference>
<dbReference type="EMBL" id="DABJAN010000006">
    <property type="protein sequence ID" value="HAJ9594524.1"/>
    <property type="molecule type" value="Genomic_DNA"/>
</dbReference>
<dbReference type="EMBL" id="DAAJZA010000024">
    <property type="protein sequence ID" value="HAC1756327.1"/>
    <property type="molecule type" value="Genomic_DNA"/>
</dbReference>
<evidence type="ECO:0000313" key="24">
    <source>
        <dbReference type="Proteomes" id="UP000358545"/>
    </source>
</evidence>
<evidence type="ECO:0000313" key="18">
    <source>
        <dbReference type="EMBL" id="HAC1755592.1"/>
    </source>
</evidence>
<accession>A0A0B8RF14</accession>
<evidence type="ECO:0000313" key="14">
    <source>
        <dbReference type="EMBL" id="EAH3295946.1"/>
    </source>
</evidence>
<dbReference type="EMBL" id="AAASLB010000036">
    <property type="protein sequence ID" value="EAE4943524.1"/>
    <property type="molecule type" value="Genomic_DNA"/>
</dbReference>
<dbReference type="Proteomes" id="UP000272537">
    <property type="component" value="Unassembled WGS sequence"/>
</dbReference>
<dbReference type="EMBL" id="AABFVG010000008">
    <property type="protein sequence ID" value="EAH2282811.1"/>
    <property type="molecule type" value="Genomic_DNA"/>
</dbReference>
<evidence type="ECO:0000313" key="2">
    <source>
        <dbReference type="EMBL" id="EAC5552060.1"/>
    </source>
</evidence>
<dbReference type="Proteomes" id="UP000358545">
    <property type="component" value="Unassembled WGS sequence"/>
</dbReference>
<dbReference type="Proteomes" id="UP000527632">
    <property type="component" value="Unassembled WGS sequence"/>
</dbReference>
<evidence type="ECO:0000313" key="23">
    <source>
        <dbReference type="Proteomes" id="UP000272537"/>
    </source>
</evidence>
<dbReference type="Proteomes" id="UP000533021">
    <property type="component" value="Unassembled WGS sequence"/>
</dbReference>
<sequence length="190" mass="22093">MLKLYKKEQNQILYAKYWINNDKAIVHFGKIGKVGQKEETSNYLEKYKSKAAFHEAFINRFVPQSYSENPPNENFWILIQYPLKSLTRTKRDIWLKDRVTDVLNDDLGWKGLGIVDGFDIGQTANPNKQFALNIFCVVVDEEIGIKVIKSALRNNNCDYTRVKIASRTFSDDAEYTLNFSAKKKDVTFYV</sequence>
<reference evidence="22 23" key="1">
    <citation type="journal article" date="2018" name="BMC Genomics">
        <title>Genes significantly associated with lineage II food isolates of Listeria monocytogenes.</title>
        <authorList>
            <person name="Pirone-Davies C."/>
            <person name="Chen Y."/>
            <person name="Pightling A."/>
            <person name="Ryan G."/>
            <person name="Wang Y."/>
            <person name="Yao K."/>
            <person name="Hoffmann M."/>
            <person name="Allard M.W."/>
        </authorList>
    </citation>
    <scope>NUCLEOTIDE SEQUENCE [LARGE SCALE GENOMIC DNA]</scope>
    <source>
        <strain evidence="22 23">PNUSAL000550</strain>
    </source>
</reference>
<reference evidence="8 24" key="3">
    <citation type="submission" date="2018-06" db="EMBL/GenBank/DDBJ databases">
        <authorList>
            <consortium name="PulseNet: The National Subtyping Network for Foodborne Disease Surveillance"/>
            <person name="Tarr C.L."/>
            <person name="Trees E."/>
            <person name="Katz L.S."/>
            <person name="Carleton-Romer H.A."/>
            <person name="Stroika S."/>
            <person name="Kucerova Z."/>
            <person name="Roache K.F."/>
            <person name="Sabol A.L."/>
            <person name="Besser J."/>
            <person name="Gerner-Smidt P."/>
        </authorList>
    </citation>
    <scope>NUCLEOTIDE SEQUENCE [LARGE SCALE GENOMIC DNA]</scope>
    <source>
        <strain evidence="8 24">PNUSAL002180</strain>
        <strain evidence="17 28">PNUSAL005692</strain>
    </source>
</reference>
<gene>
    <name evidence="8" type="ORF">A8L61_10370</name>
    <name evidence="4" type="ORF">ART25_14100</name>
    <name evidence="5" type="ORF">ART25_15735</name>
    <name evidence="1" type="ORF">ARY78_15390</name>
    <name evidence="2" type="ORF">ARY78_16755</name>
    <name evidence="9" type="ORF">CA369_10730</name>
    <name evidence="11" type="ORF">D4920_12070</name>
    <name evidence="12" type="ORF">D4920_16060</name>
    <name evidence="10" type="ORF">D4B11_05680</name>
    <name evidence="13" type="ORF">D5N24_11425</name>
    <name evidence="14" type="ORF">D5N24_16305</name>
    <name evidence="22" type="ORF">DYZ80_02820</name>
    <name evidence="6" type="ORF">E1W56_11910</name>
    <name evidence="7" type="ORF">E1W56_15915</name>
    <name evidence="15" type="ORF">E5F58_14800</name>
    <name evidence="16" type="ORF">E5F58_15325</name>
    <name evidence="17" type="ORF">F6515_03485</name>
    <name evidence="18" type="ORF">GI949_11505</name>
    <name evidence="19" type="ORF">GI949_15255</name>
    <name evidence="20" type="ORF">HQN34_002756</name>
    <name evidence="21" type="ORF">HQN34_003084</name>
    <name evidence="3" type="ORF">QD52_14380</name>
</gene>
<evidence type="ECO:0000313" key="11">
    <source>
        <dbReference type="EMBL" id="EAH2282811.1"/>
    </source>
</evidence>
<dbReference type="Proteomes" id="UP000843775">
    <property type="component" value="Unassembled WGS sequence"/>
</dbReference>
<evidence type="ECO:0000313" key="3">
    <source>
        <dbReference type="EMBL" id="EAD1186270.1"/>
    </source>
</evidence>
<protein>
    <recommendedName>
        <fullName evidence="36">WGR domain-containing protein</fullName>
    </recommendedName>
</protein>
<evidence type="ECO:0000313" key="6">
    <source>
        <dbReference type="EMBL" id="EAE4942741.1"/>
    </source>
</evidence>
<evidence type="ECO:0000313" key="4">
    <source>
        <dbReference type="EMBL" id="EAE1340047.1"/>
    </source>
</evidence>
<evidence type="ECO:0000313" key="30">
    <source>
        <dbReference type="Proteomes" id="UP000528151"/>
    </source>
</evidence>
<dbReference type="EMBL" id="DAAJZA010000008">
    <property type="protein sequence ID" value="HAC1755592.1"/>
    <property type="molecule type" value="Genomic_DNA"/>
</dbReference>
<dbReference type="EMBL" id="AABEMN010000006">
    <property type="protein sequence ID" value="EAG9519252.1"/>
    <property type="molecule type" value="Genomic_DNA"/>
</dbReference>
<evidence type="ECO:0000313" key="5">
    <source>
        <dbReference type="EMBL" id="EAE1340359.1"/>
    </source>
</evidence>
<reference evidence="15 29" key="5">
    <citation type="submission" date="2019-04" db="EMBL/GenBank/DDBJ databases">
        <authorList>
            <consortium name="GenomeTrakr: Next Generation Sequencing Network for Food Pathogen Tracability"/>
        </authorList>
    </citation>
    <scope>NUCLEOTIDE SEQUENCE [LARGE SCALE GENOMIC DNA]</scope>
    <source>
        <strain evidence="9 30">CFSAN063727</strain>
        <strain evidence="4 26">FDA00006494</strain>
        <strain evidence="1 25">FDA00007096</strain>
        <strain evidence="3 27">FDA00008584</strain>
        <strain evidence="15 29">LS1344</strain>
    </source>
</reference>
<reference evidence="34 35" key="2">
    <citation type="journal article" date="2018" name="Genome Biol.">
        <title>SKESA: strategic k-mer extension for scrupulous assemblies.</title>
        <authorList>
            <person name="Souvorov A."/>
            <person name="Agarwala R."/>
            <person name="Lipman D.J."/>
        </authorList>
    </citation>
    <scope>NUCLEOTIDE SEQUENCE [LARGE SCALE GENOMIC DNA]</scope>
    <source>
        <strain evidence="20">2017-325981-023-01</strain>
        <strain evidence="18 35">DMG1500109</strain>
    </source>
</reference>
<comment type="caution">
    <text evidence="15">The sequence shown here is derived from an EMBL/GenBank/DDBJ whole genome shotgun (WGS) entry which is preliminary data.</text>
</comment>
<dbReference type="EMBL" id="AALGDA010000007">
    <property type="protein sequence ID" value="ECY9782045.1"/>
    <property type="molecule type" value="Genomic_DNA"/>
</dbReference>
<dbReference type="EMBL" id="AAASLB010000007">
    <property type="protein sequence ID" value="EAE4942741.1"/>
    <property type="molecule type" value="Genomic_DNA"/>
</dbReference>
<evidence type="ECO:0000313" key="28">
    <source>
        <dbReference type="Proteomes" id="UP000489121"/>
    </source>
</evidence>
<dbReference type="EMBL" id="AABBZO010000012">
    <property type="protein sequence ID" value="EAG4462763.1"/>
    <property type="molecule type" value="Genomic_DNA"/>
</dbReference>
<dbReference type="EMBL" id="AAAIXK010000010">
    <property type="protein sequence ID" value="EAC5551800.1"/>
    <property type="molecule type" value="Genomic_DNA"/>
</dbReference>
<dbReference type="EMBL" id="AABFVG010000048">
    <property type="protein sequence ID" value="EAH2283582.1"/>
    <property type="molecule type" value="Genomic_DNA"/>
</dbReference>
<evidence type="ECO:0000313" key="15">
    <source>
        <dbReference type="EMBL" id="EAH4243257.1"/>
    </source>
</evidence>
<name>A0A0B8RF14_LISMN</name>
<evidence type="ECO:0000313" key="16">
    <source>
        <dbReference type="EMBL" id="EAH4243357.1"/>
    </source>
</evidence>
<evidence type="ECO:0000313" key="27">
    <source>
        <dbReference type="Proteomes" id="UP000403352"/>
    </source>
</evidence>